<protein>
    <submittedName>
        <fullName evidence="2">Uncharacterized protein</fullName>
    </submittedName>
</protein>
<comment type="caution">
    <text evidence="2">The sequence shown here is derived from an EMBL/GenBank/DDBJ whole genome shotgun (WGS) entry which is preliminary data.</text>
</comment>
<keyword evidence="3" id="KW-1185">Reference proteome</keyword>
<organism evidence="2 3">
    <name type="scientific">Synaphobranchus kaupii</name>
    <name type="common">Kaup's arrowtooth eel</name>
    <dbReference type="NCBI Taxonomy" id="118154"/>
    <lineage>
        <taxon>Eukaryota</taxon>
        <taxon>Metazoa</taxon>
        <taxon>Chordata</taxon>
        <taxon>Craniata</taxon>
        <taxon>Vertebrata</taxon>
        <taxon>Euteleostomi</taxon>
        <taxon>Actinopterygii</taxon>
        <taxon>Neopterygii</taxon>
        <taxon>Teleostei</taxon>
        <taxon>Anguilliformes</taxon>
        <taxon>Synaphobranchidae</taxon>
        <taxon>Synaphobranchus</taxon>
    </lineage>
</organism>
<evidence type="ECO:0000313" key="2">
    <source>
        <dbReference type="EMBL" id="KAJ8346922.1"/>
    </source>
</evidence>
<reference evidence="2" key="1">
    <citation type="journal article" date="2023" name="Science">
        <title>Genome structures resolve the early diversification of teleost fishes.</title>
        <authorList>
            <person name="Parey E."/>
            <person name="Louis A."/>
            <person name="Montfort J."/>
            <person name="Bouchez O."/>
            <person name="Roques C."/>
            <person name="Iampietro C."/>
            <person name="Lluch J."/>
            <person name="Castinel A."/>
            <person name="Donnadieu C."/>
            <person name="Desvignes T."/>
            <person name="Floi Bucao C."/>
            <person name="Jouanno E."/>
            <person name="Wen M."/>
            <person name="Mejri S."/>
            <person name="Dirks R."/>
            <person name="Jansen H."/>
            <person name="Henkel C."/>
            <person name="Chen W.J."/>
            <person name="Zahm M."/>
            <person name="Cabau C."/>
            <person name="Klopp C."/>
            <person name="Thompson A.W."/>
            <person name="Robinson-Rechavi M."/>
            <person name="Braasch I."/>
            <person name="Lecointre G."/>
            <person name="Bobe J."/>
            <person name="Postlethwait J.H."/>
            <person name="Berthelot C."/>
            <person name="Roest Crollius H."/>
            <person name="Guiguen Y."/>
        </authorList>
    </citation>
    <scope>NUCLEOTIDE SEQUENCE</scope>
    <source>
        <strain evidence="2">WJC10195</strain>
    </source>
</reference>
<dbReference type="AlphaFoldDB" id="A0A9Q1EXG8"/>
<feature type="region of interest" description="Disordered" evidence="1">
    <location>
        <begin position="1"/>
        <end position="34"/>
    </location>
</feature>
<gene>
    <name evidence="2" type="ORF">SKAU_G00283230</name>
</gene>
<accession>A0A9Q1EXG8</accession>
<proteinExistence type="predicted"/>
<evidence type="ECO:0000313" key="3">
    <source>
        <dbReference type="Proteomes" id="UP001152622"/>
    </source>
</evidence>
<sequence length="148" mass="16052">MCSSRDTTDSIHVGTAQFPGNRPANQDGGSAGSRWTWKSRGGTLWCSSRPGGALPKEALCPVGEHSQTASSAPQIVWGDDREADLVPWRVAVWWCTLQRRSRGGNRAICTVSERSFRTSQQPGGEAERRLLEIPVFFHAAGAQSTNLA</sequence>
<name>A0A9Q1EXG8_SYNKA</name>
<evidence type="ECO:0000256" key="1">
    <source>
        <dbReference type="SAM" id="MobiDB-lite"/>
    </source>
</evidence>
<dbReference type="Proteomes" id="UP001152622">
    <property type="component" value="Chromosome 11"/>
</dbReference>
<dbReference type="EMBL" id="JAINUF010000011">
    <property type="protein sequence ID" value="KAJ8346922.1"/>
    <property type="molecule type" value="Genomic_DNA"/>
</dbReference>